<reference evidence="1" key="1">
    <citation type="journal article" date="2020" name="Stud. Mycol.">
        <title>101 Dothideomycetes genomes: a test case for predicting lifestyles and emergence of pathogens.</title>
        <authorList>
            <person name="Haridas S."/>
            <person name="Albert R."/>
            <person name="Binder M."/>
            <person name="Bloem J."/>
            <person name="Labutti K."/>
            <person name="Salamov A."/>
            <person name="Andreopoulos B."/>
            <person name="Baker S."/>
            <person name="Barry K."/>
            <person name="Bills G."/>
            <person name="Bluhm B."/>
            <person name="Cannon C."/>
            <person name="Castanera R."/>
            <person name="Culley D."/>
            <person name="Daum C."/>
            <person name="Ezra D."/>
            <person name="Gonzalez J."/>
            <person name="Henrissat B."/>
            <person name="Kuo A."/>
            <person name="Liang C."/>
            <person name="Lipzen A."/>
            <person name="Lutzoni F."/>
            <person name="Magnuson J."/>
            <person name="Mondo S."/>
            <person name="Nolan M."/>
            <person name="Ohm R."/>
            <person name="Pangilinan J."/>
            <person name="Park H.-J."/>
            <person name="Ramirez L."/>
            <person name="Alfaro M."/>
            <person name="Sun H."/>
            <person name="Tritt A."/>
            <person name="Yoshinaga Y."/>
            <person name="Zwiers L.-H."/>
            <person name="Turgeon B."/>
            <person name="Goodwin S."/>
            <person name="Spatafora J."/>
            <person name="Crous P."/>
            <person name="Grigoriev I."/>
        </authorList>
    </citation>
    <scope>NUCLEOTIDE SEQUENCE</scope>
    <source>
        <strain evidence="1">CBS 109.77</strain>
    </source>
</reference>
<protein>
    <submittedName>
        <fullName evidence="1">Uncharacterized protein</fullName>
    </submittedName>
</protein>
<organism evidence="1 2">
    <name type="scientific">Melanomma pulvis-pyrius CBS 109.77</name>
    <dbReference type="NCBI Taxonomy" id="1314802"/>
    <lineage>
        <taxon>Eukaryota</taxon>
        <taxon>Fungi</taxon>
        <taxon>Dikarya</taxon>
        <taxon>Ascomycota</taxon>
        <taxon>Pezizomycotina</taxon>
        <taxon>Dothideomycetes</taxon>
        <taxon>Pleosporomycetidae</taxon>
        <taxon>Pleosporales</taxon>
        <taxon>Melanommataceae</taxon>
        <taxon>Melanomma</taxon>
    </lineage>
</organism>
<sequence length="196" mass="22112">MATNHNPSLICFWCFDGASRIYGGVQRTRFKASWSQSSVPTAPLPPTTLSQSSSIRSPWYHRVVKPNTAPHYVALRQNHRIQHTTPGQRAYTCAINAVIHNPGLLCFGVVMEKAGFTAASRALVRTLWNRFGELTPPSCFLSNRSVRSTWHHRRSSKNHNGHIHVGAGQNHRLYPTIHSTCIIEPRVTRIRYHNLG</sequence>
<proteinExistence type="predicted"/>
<dbReference type="Proteomes" id="UP000799757">
    <property type="component" value="Unassembled WGS sequence"/>
</dbReference>
<evidence type="ECO:0000313" key="2">
    <source>
        <dbReference type="Proteomes" id="UP000799757"/>
    </source>
</evidence>
<keyword evidence="2" id="KW-1185">Reference proteome</keyword>
<dbReference type="EMBL" id="MU001850">
    <property type="protein sequence ID" value="KAF2795733.1"/>
    <property type="molecule type" value="Genomic_DNA"/>
</dbReference>
<name>A0A6A6XI24_9PLEO</name>
<evidence type="ECO:0000313" key="1">
    <source>
        <dbReference type="EMBL" id="KAF2795733.1"/>
    </source>
</evidence>
<accession>A0A6A6XI24</accession>
<gene>
    <name evidence="1" type="ORF">K505DRAFT_9219</name>
</gene>
<dbReference type="AlphaFoldDB" id="A0A6A6XI24"/>